<feature type="binding site" evidence="5">
    <location>
        <position position="53"/>
    </location>
    <ligand>
        <name>pyruvate</name>
        <dbReference type="ChEBI" id="CHEBI:15361"/>
    </ligand>
</feature>
<evidence type="ECO:0000256" key="3">
    <source>
        <dbReference type="PIRNR" id="PIRNR001365"/>
    </source>
</evidence>
<dbReference type="SMART" id="SM01130">
    <property type="entry name" value="DHDPS"/>
    <property type="match status" value="1"/>
</dbReference>
<dbReference type="InterPro" id="IPR002220">
    <property type="entry name" value="DapA-like"/>
</dbReference>
<dbReference type="Pfam" id="PF00701">
    <property type="entry name" value="DHDPS"/>
    <property type="match status" value="1"/>
</dbReference>
<evidence type="ECO:0000313" key="6">
    <source>
        <dbReference type="EMBL" id="PKZ22315.1"/>
    </source>
</evidence>
<dbReference type="SUPFAM" id="SSF51569">
    <property type="entry name" value="Aldolase"/>
    <property type="match status" value="1"/>
</dbReference>
<dbReference type="InterPro" id="IPR020625">
    <property type="entry name" value="Schiff_base-form_aldolases_AS"/>
</dbReference>
<evidence type="ECO:0000256" key="5">
    <source>
        <dbReference type="PIRSR" id="PIRSR001365-2"/>
    </source>
</evidence>
<dbReference type="PIRSF" id="PIRSF001365">
    <property type="entry name" value="DHDPS"/>
    <property type="match status" value="1"/>
</dbReference>
<feature type="active site" description="Schiff-base intermediate with substrate" evidence="4">
    <location>
        <position position="169"/>
    </location>
</feature>
<feature type="active site" description="Proton donor/acceptor" evidence="4">
    <location>
        <position position="141"/>
    </location>
</feature>
<dbReference type="Proteomes" id="UP000234239">
    <property type="component" value="Unassembled WGS sequence"/>
</dbReference>
<dbReference type="RefSeq" id="WP_070486269.1">
    <property type="nucleotide sequence ID" value="NZ_CAJHKM010000001.1"/>
</dbReference>
<dbReference type="EMBL" id="PKGY01000002">
    <property type="protein sequence ID" value="PKZ22315.1"/>
    <property type="molecule type" value="Genomic_DNA"/>
</dbReference>
<organism evidence="6 7">
    <name type="scientific">Aerococcus sanguinicola</name>
    <dbReference type="NCBI Taxonomy" id="119206"/>
    <lineage>
        <taxon>Bacteria</taxon>
        <taxon>Bacillati</taxon>
        <taxon>Bacillota</taxon>
        <taxon>Bacilli</taxon>
        <taxon>Lactobacillales</taxon>
        <taxon>Aerococcaceae</taxon>
        <taxon>Aerococcus</taxon>
    </lineage>
</organism>
<dbReference type="GO" id="GO:0019262">
    <property type="term" value="P:N-acetylneuraminate catabolic process"/>
    <property type="evidence" value="ECO:0007669"/>
    <property type="project" value="TreeGrafter"/>
</dbReference>
<dbReference type="PRINTS" id="PR00146">
    <property type="entry name" value="DHPICSNTHASE"/>
</dbReference>
<evidence type="ECO:0000256" key="2">
    <source>
        <dbReference type="ARBA" id="ARBA00023270"/>
    </source>
</evidence>
<dbReference type="Gene3D" id="3.20.20.70">
    <property type="entry name" value="Aldolase class I"/>
    <property type="match status" value="1"/>
</dbReference>
<name>A0A2I1MQ93_9LACT</name>
<dbReference type="PANTHER" id="PTHR42849:SF1">
    <property type="entry name" value="N-ACETYLNEURAMINATE LYASE"/>
    <property type="match status" value="1"/>
</dbReference>
<keyword evidence="1 3" id="KW-0456">Lyase</keyword>
<keyword evidence="2" id="KW-0704">Schiff base</keyword>
<gene>
    <name evidence="6" type="ORF">CYJ28_04160</name>
</gene>
<dbReference type="PROSITE" id="PS00666">
    <property type="entry name" value="DHDPS_2"/>
    <property type="match status" value="1"/>
</dbReference>
<dbReference type="GO" id="GO:0005829">
    <property type="term" value="C:cytosol"/>
    <property type="evidence" value="ECO:0007669"/>
    <property type="project" value="TreeGrafter"/>
</dbReference>
<comment type="similarity">
    <text evidence="3">Belongs to the DapA family.</text>
</comment>
<evidence type="ECO:0000256" key="1">
    <source>
        <dbReference type="ARBA" id="ARBA00023239"/>
    </source>
</evidence>
<reference evidence="6 7" key="1">
    <citation type="submission" date="2017-12" db="EMBL/GenBank/DDBJ databases">
        <title>Phylogenetic diversity of female urinary microbiome.</title>
        <authorList>
            <person name="Thomas-White K."/>
            <person name="Wolfe A.J."/>
        </authorList>
    </citation>
    <scope>NUCLEOTIDE SEQUENCE [LARGE SCALE GENOMIC DNA]</scope>
    <source>
        <strain evidence="6 7">UMB0139</strain>
    </source>
</reference>
<dbReference type="GO" id="GO:0008747">
    <property type="term" value="F:N-acetylneuraminate lyase activity"/>
    <property type="evidence" value="ECO:0007669"/>
    <property type="project" value="TreeGrafter"/>
</dbReference>
<proteinExistence type="inferred from homology"/>
<accession>A0A2I1MQ93</accession>
<comment type="caution">
    <text evidence="6">The sequence shown here is derived from an EMBL/GenBank/DDBJ whole genome shotgun (WGS) entry which is preliminary data.</text>
</comment>
<dbReference type="NCBIfam" id="NF003164">
    <property type="entry name" value="PRK04147.1"/>
    <property type="match status" value="1"/>
</dbReference>
<dbReference type="AlphaFoldDB" id="A0A2I1MQ93"/>
<sequence length="298" mass="32989">MTKRTGKDIKGIIAALLVPFDAEGKVNEAGLRQIVRHDIDEMKVDGLYVGGSTGENFLLEKETKKQIFDIVKDEAGDAVKLIAQIGGTNLYEAIELGQYATDLDYDAVSAVTPFYYKFSFPEVKAYYEDITSAVDNDLIIYSIPALTGIGMGMAEFKELLAIDNIIGVKFTAADFFLLERLRHTFPDTKIYSGFDEMLFPAAIYQVDGAIGSTYNVNGIRAKGILEAVAANDLAKARQLQKESNDLIEAVLANGLYPTLKRLLQLQGCDKGDFLSRKPMASMTDEQIKEADRIYKEYV</sequence>
<evidence type="ECO:0000313" key="7">
    <source>
        <dbReference type="Proteomes" id="UP000234239"/>
    </source>
</evidence>
<evidence type="ECO:0000256" key="4">
    <source>
        <dbReference type="PIRSR" id="PIRSR001365-1"/>
    </source>
</evidence>
<feature type="binding site" evidence="5">
    <location>
        <position position="210"/>
    </location>
    <ligand>
        <name>pyruvate</name>
        <dbReference type="ChEBI" id="CHEBI:15361"/>
    </ligand>
</feature>
<dbReference type="InterPro" id="IPR013785">
    <property type="entry name" value="Aldolase_TIM"/>
</dbReference>
<dbReference type="OrthoDB" id="9782828at2"/>
<protein>
    <submittedName>
        <fullName evidence="6">N-acetylneuraminate lyase</fullName>
    </submittedName>
</protein>
<dbReference type="PANTHER" id="PTHR42849">
    <property type="entry name" value="N-ACETYLNEURAMINATE LYASE"/>
    <property type="match status" value="1"/>
</dbReference>